<evidence type="ECO:0000256" key="5">
    <source>
        <dbReference type="ARBA" id="ARBA00022827"/>
    </source>
</evidence>
<feature type="domain" description="4Fe-4S ferredoxin-type" evidence="17">
    <location>
        <begin position="221"/>
        <end position="251"/>
    </location>
</feature>
<evidence type="ECO:0000256" key="16">
    <source>
        <dbReference type="SAM" id="MobiDB-lite"/>
    </source>
</evidence>
<dbReference type="GO" id="GO:0008203">
    <property type="term" value="P:cholesterol metabolic process"/>
    <property type="evidence" value="ECO:0007669"/>
    <property type="project" value="UniProtKB-KW"/>
</dbReference>
<dbReference type="Pfam" id="PF00732">
    <property type="entry name" value="GMC_oxred_N"/>
    <property type="match status" value="1"/>
</dbReference>
<dbReference type="GO" id="GO:0050660">
    <property type="term" value="F:flavin adenine dinucleotide binding"/>
    <property type="evidence" value="ECO:0007669"/>
    <property type="project" value="InterPro"/>
</dbReference>
<keyword evidence="4" id="KW-0285">Flavoprotein</keyword>
<accession>A0A431TJW8</accession>
<dbReference type="Gene3D" id="3.50.50.60">
    <property type="entry name" value="FAD/NAD(P)-binding domain"/>
    <property type="match status" value="3"/>
</dbReference>
<dbReference type="InterPro" id="IPR036188">
    <property type="entry name" value="FAD/NAD-bd_sf"/>
</dbReference>
<evidence type="ECO:0000256" key="9">
    <source>
        <dbReference type="ARBA" id="ARBA00023221"/>
    </source>
</evidence>
<dbReference type="CDD" id="cd07389">
    <property type="entry name" value="MPP_PhoD"/>
    <property type="match status" value="1"/>
</dbReference>
<evidence type="ECO:0000256" key="11">
    <source>
        <dbReference type="ARBA" id="ARBA00038856"/>
    </source>
</evidence>
<keyword evidence="9" id="KW-0753">Steroid metabolism</keyword>
<keyword evidence="19" id="KW-1185">Reference proteome</keyword>
<proteinExistence type="inferred from homology"/>
<dbReference type="Gene3D" id="3.60.21.70">
    <property type="entry name" value="PhoD-like phosphatase"/>
    <property type="match status" value="1"/>
</dbReference>
<keyword evidence="10" id="KW-0413">Isomerase</keyword>
<dbReference type="EC" id="1.1.3.6" evidence="13"/>
<dbReference type="Proteomes" id="UP000267418">
    <property type="component" value="Unassembled WGS sequence"/>
</dbReference>
<name>A0A431TJW8_9BURK</name>
<dbReference type="Gene3D" id="3.40.50.1820">
    <property type="entry name" value="alpha/beta hydrolase"/>
    <property type="match status" value="1"/>
</dbReference>
<evidence type="ECO:0000256" key="6">
    <source>
        <dbReference type="ARBA" id="ARBA00023002"/>
    </source>
</evidence>
<evidence type="ECO:0000259" key="17">
    <source>
        <dbReference type="PROSITE" id="PS51379"/>
    </source>
</evidence>
<dbReference type="OrthoDB" id="9787779at2"/>
<evidence type="ECO:0000256" key="15">
    <source>
        <dbReference type="ARBA" id="ARBA00049778"/>
    </source>
</evidence>
<gene>
    <name evidence="18" type="ORF">EJP69_17195</name>
</gene>
<dbReference type="InterPro" id="IPR018946">
    <property type="entry name" value="PhoD-like_MPP"/>
</dbReference>
<dbReference type="Pfam" id="PF09423">
    <property type="entry name" value="PhoD"/>
    <property type="match status" value="1"/>
</dbReference>
<comment type="similarity">
    <text evidence="2">Belongs to the GMC oxidoreductase family.</text>
</comment>
<reference evidence="18 19" key="1">
    <citation type="submission" date="2018-12" db="EMBL/GenBank/DDBJ databases">
        <title>The genome of Variovorax gossypii DSM 100435.</title>
        <authorList>
            <person name="Gao J."/>
            <person name="Sun J."/>
        </authorList>
    </citation>
    <scope>NUCLEOTIDE SEQUENCE [LARGE SCALE GENOMIC DNA]</scope>
    <source>
        <strain evidence="18 19">DSM 100435</strain>
    </source>
</reference>
<dbReference type="Pfam" id="PF05199">
    <property type="entry name" value="GMC_oxred_C"/>
    <property type="match status" value="1"/>
</dbReference>
<dbReference type="SUPFAM" id="SSF53474">
    <property type="entry name" value="alpha/beta-Hydrolases"/>
    <property type="match status" value="1"/>
</dbReference>
<dbReference type="InterPro" id="IPR017896">
    <property type="entry name" value="4Fe4S_Fe-S-bd"/>
</dbReference>
<dbReference type="SUPFAM" id="SSF56300">
    <property type="entry name" value="Metallo-dependent phosphatases"/>
    <property type="match status" value="1"/>
</dbReference>
<keyword evidence="3" id="KW-0153">Cholesterol metabolism</keyword>
<evidence type="ECO:0000256" key="8">
    <source>
        <dbReference type="ARBA" id="ARBA00023166"/>
    </source>
</evidence>
<dbReference type="EMBL" id="RXOE01000004">
    <property type="protein sequence ID" value="RTQ33263.1"/>
    <property type="molecule type" value="Genomic_DNA"/>
</dbReference>
<dbReference type="PANTHER" id="PTHR47470">
    <property type="entry name" value="CHOLESTEROL OXIDASE"/>
    <property type="match status" value="1"/>
</dbReference>
<organism evidence="18 19">
    <name type="scientific">Variovorax gossypii</name>
    <dbReference type="NCBI Taxonomy" id="1679495"/>
    <lineage>
        <taxon>Bacteria</taxon>
        <taxon>Pseudomonadati</taxon>
        <taxon>Pseudomonadota</taxon>
        <taxon>Betaproteobacteria</taxon>
        <taxon>Burkholderiales</taxon>
        <taxon>Comamonadaceae</taxon>
        <taxon>Variovorax</taxon>
    </lineage>
</organism>
<evidence type="ECO:0000256" key="3">
    <source>
        <dbReference type="ARBA" id="ARBA00022548"/>
    </source>
</evidence>
<dbReference type="SUPFAM" id="SSF51905">
    <property type="entry name" value="FAD/NAD(P)-binding domain"/>
    <property type="match status" value="1"/>
</dbReference>
<feature type="region of interest" description="Disordered" evidence="16">
    <location>
        <begin position="619"/>
        <end position="638"/>
    </location>
</feature>
<sequence length="1879" mass="202166">MNDGGRHHDETPGDRLLSEGAEVLVREILAAPPDALHCEVLVIGSGYGGAVAAARLAGALPVDASPGTAANTVPVKVYVLERGSEYLPGEFPATFAELPGHVRFSMQDGRPARGNASGLFDLRLGGDVNALLGNGLGGGSLINAAVMERATPDAFEGGAWPAGLDLAALADGYGKAEAMLGLEQIPESVSKLDSLLKAGERLHAERGKAHVAIAFVDGTRTPAQVAMHRCLRCGDCVSGCNHRAKKSLDTNYLALAHARGARLFTGATAHRIAALPGGAGFAVEFFFTDRRKARSDNRRPYVVRARRVVVAAGTLGSTELLLRSRAAGLPVSQALGTGFSANGDMIAAATDQHDEALSSALEGDAPAQRGVGPTITGLLRIRAKQGERPLVIEEFAVPAPLRRLLAEVVTTTDALHALARMDLDLHAPDEGRDPLAVDDDMLRRTPVYGMMGDDGAAGIIEPVGHGGSDAVLADAQVRVAWDKVAALPVFAAQMRALHAAHDGVGGLGGRVLPNPLWNPLPPFRSLESLVGAAGSVLTVHPLGGCRMADGRERGVVDSWGRVHDGAAAGAAALVPGLAVLDGSIVPVSLGINPSLTIAALAERAVPVLAADWGLALVDSPQPPASERPLRRDLTRPRAPAPTRVSLRERMTGRVHIDGQDFALSAEVEFEPVDVPALRATPRALAQPVVVLRFGKGDDAPVAHCTGTASMLVREKSDSIERILRSHELARKKLQALAEVLLPSRASTVGPNGGNDKGGESLAFDGPVMADLMALCSHLGQARLIEYDWTVARVERGAPLKVGDRLRLSKRIAFVEGGNPWRQLSEGELQRIDHLGAQRLGRMVLDPSYFVEKLQPLLRVEHQQDMPNQLGDLAELALWVLRIVLHVHLLDFVPPPDSLRRDWERLPGEVYGVRPEPVELDAAAGPGGVPSRLLSRFRPPARRAGTRPVMLIHGYGASGSTFAHRSIPGNLVHSLLAAGREVWVLDLRTSIGFPNRPRPCWSFDEVAETDIPDALRTVQAAYAMPDEAAPVQVDVVAHCIGAAMFSVAVLRLPGLHASIGAVVLSQVGPLLRATAFNRFRGYVAGYLRQFIGVDEFDTRPVLTHMKRLLVDGLLATFPYPDDDGEAQRLREAPGFAAVRHRADAIFGQTMRLHNIGKDTLDALDSIYGFVKLRGLAQVGNYAREEVLTDAGGQGHAVGFEQVGERFGFPVFMLHGQRNAVFDWRGSYDSFWLLKRVFGKDGGLSREPPELPDPSDSSSPSGGDLFLGKGTPHQLLVLGAYGHQDTLIGEKACRDVFPHIVRFFETFDRKPGPDTPVPPDWRASLPWTGPWLGHASRAAGNAGRLHCRLALRPPPAHVSARAVVFVPAWRRGGRWCFDFAWMVALQTTREKLLQEAVEIDLFDDRLADYQGFAVLTAHDDLPMARGPVEVLGRRLETGLFAQPQDEPIEPIRRQVTRTLDAATDAQLERAVVRLDPAWTGAVQREGEPAQASLCFALASCQYVPGLVDRVPAQASYRRLAQRLEALAPLHKPQLLLLVGDQVYVDQTAGLFVPAGGDDVGQAYALTFRLEALRQVTASLPTYPLLDDHEVMDDWEPGPEPYGTPAVRVALEAYFAQQHKLVRDTGPRRDQRPFDYRIAPAGFPFYMLDTRSTRQQRVLRAAEQAATVAAPLDRAAIRAEAGMDDLRKWLEAAPAGLPKFIVSPVTLFPMPRAAVFGDPAQRLGLDDWSGYPASQRVLLELLRDTTARHVVVLSGDRHMSSVSSLWLQAEGGPVEVISVVSSGLYAPWPFVNARPDTFWLDGHVEPGPMSEAFGGTMVTAAVGTGNGFAMLQVERGAGGHWRIGVTLDLDDGLTRCVRDLDPAAGTGWQVEGPARFAGVQRP</sequence>
<evidence type="ECO:0000313" key="19">
    <source>
        <dbReference type="Proteomes" id="UP000267418"/>
    </source>
</evidence>
<dbReference type="GO" id="GO:0016995">
    <property type="term" value="F:cholesterol oxidase activity"/>
    <property type="evidence" value="ECO:0007669"/>
    <property type="project" value="UniProtKB-EC"/>
</dbReference>
<keyword evidence="7" id="KW-0443">Lipid metabolism</keyword>
<evidence type="ECO:0000256" key="10">
    <source>
        <dbReference type="ARBA" id="ARBA00023235"/>
    </source>
</evidence>
<dbReference type="RefSeq" id="WP_126471682.1">
    <property type="nucleotide sequence ID" value="NZ_RXOE01000004.1"/>
</dbReference>
<evidence type="ECO:0000256" key="12">
    <source>
        <dbReference type="ARBA" id="ARBA00049645"/>
    </source>
</evidence>
<comment type="caution">
    <text evidence="18">The sequence shown here is derived from an EMBL/GenBank/DDBJ whole genome shotgun (WGS) entry which is preliminary data.</text>
</comment>
<dbReference type="GO" id="GO:0004769">
    <property type="term" value="F:steroid Delta-isomerase activity"/>
    <property type="evidence" value="ECO:0007669"/>
    <property type="project" value="UniProtKB-EC"/>
</dbReference>
<keyword evidence="8" id="KW-1207">Sterol metabolism</keyword>
<comment type="pathway">
    <text evidence="12">Steroid metabolism; cholesterol degradation.</text>
</comment>
<dbReference type="InterPro" id="IPR007867">
    <property type="entry name" value="GMC_OxRtase_C"/>
</dbReference>
<keyword evidence="6" id="KW-0560">Oxidoreductase</keyword>
<evidence type="ECO:0000313" key="18">
    <source>
        <dbReference type="EMBL" id="RTQ33263.1"/>
    </source>
</evidence>
<evidence type="ECO:0000256" key="2">
    <source>
        <dbReference type="ARBA" id="ARBA00010790"/>
    </source>
</evidence>
<protein>
    <recommendedName>
        <fullName evidence="14">Cholesterol oxidase</fullName>
        <ecNumber evidence="13">1.1.3.6</ecNumber>
        <ecNumber evidence="11">5.3.3.1</ecNumber>
    </recommendedName>
    <alternativeName>
        <fullName evidence="15">Cholesterol isomerase</fullName>
    </alternativeName>
</protein>
<dbReference type="InterPro" id="IPR000172">
    <property type="entry name" value="GMC_OxRdtase_N"/>
</dbReference>
<dbReference type="InterPro" id="IPR052542">
    <property type="entry name" value="Cholesterol_Oxidase"/>
</dbReference>
<dbReference type="EC" id="5.3.3.1" evidence="11"/>
<evidence type="ECO:0000256" key="13">
    <source>
        <dbReference type="ARBA" id="ARBA00049723"/>
    </source>
</evidence>
<dbReference type="InterPro" id="IPR029052">
    <property type="entry name" value="Metallo-depent_PP-like"/>
</dbReference>
<evidence type="ECO:0000256" key="7">
    <source>
        <dbReference type="ARBA" id="ARBA00023098"/>
    </source>
</evidence>
<evidence type="ECO:0000256" key="4">
    <source>
        <dbReference type="ARBA" id="ARBA00022630"/>
    </source>
</evidence>
<dbReference type="PANTHER" id="PTHR47470:SF1">
    <property type="entry name" value="FAD-DEPENDENT OXIDOREDUCTASE 2 FAD BINDING DOMAIN-CONTAINING PROTEIN"/>
    <property type="match status" value="1"/>
</dbReference>
<keyword evidence="5" id="KW-0274">FAD</keyword>
<comment type="cofactor">
    <cofactor evidence="1">
        <name>FAD</name>
        <dbReference type="ChEBI" id="CHEBI:57692"/>
    </cofactor>
</comment>
<dbReference type="InterPro" id="IPR038607">
    <property type="entry name" value="PhoD-like_sf"/>
</dbReference>
<evidence type="ECO:0000256" key="14">
    <source>
        <dbReference type="ARBA" id="ARBA00049744"/>
    </source>
</evidence>
<evidence type="ECO:0000256" key="1">
    <source>
        <dbReference type="ARBA" id="ARBA00001974"/>
    </source>
</evidence>
<dbReference type="InterPro" id="IPR029058">
    <property type="entry name" value="AB_hydrolase_fold"/>
</dbReference>
<dbReference type="PROSITE" id="PS51379">
    <property type="entry name" value="4FE4S_FER_2"/>
    <property type="match status" value="1"/>
</dbReference>
<feature type="region of interest" description="Disordered" evidence="16">
    <location>
        <begin position="1242"/>
        <end position="1262"/>
    </location>
</feature>
<feature type="compositionally biased region" description="Low complexity" evidence="16">
    <location>
        <begin position="1252"/>
        <end position="1262"/>
    </location>
</feature>